<dbReference type="Proteomes" id="UP000464507">
    <property type="component" value="Chromosome"/>
</dbReference>
<organism evidence="2 3">
    <name type="scientific">Marisediminicola antarctica</name>
    <dbReference type="NCBI Taxonomy" id="674079"/>
    <lineage>
        <taxon>Bacteria</taxon>
        <taxon>Bacillati</taxon>
        <taxon>Actinomycetota</taxon>
        <taxon>Actinomycetes</taxon>
        <taxon>Micrococcales</taxon>
        <taxon>Microbacteriaceae</taxon>
        <taxon>Marisediminicola</taxon>
    </lineage>
</organism>
<evidence type="ECO:0000313" key="3">
    <source>
        <dbReference type="Proteomes" id="UP000464507"/>
    </source>
</evidence>
<gene>
    <name evidence="2" type="ORF">BHD05_03315</name>
</gene>
<evidence type="ECO:0000256" key="1">
    <source>
        <dbReference type="SAM" id="Phobius"/>
    </source>
</evidence>
<dbReference type="RefSeq" id="WP_161885171.1">
    <property type="nucleotide sequence ID" value="NZ_CP017146.1"/>
</dbReference>
<proteinExistence type="predicted"/>
<dbReference type="OrthoDB" id="3203519at2"/>
<dbReference type="KEGG" id="mant:BHD05_03315"/>
<keyword evidence="1" id="KW-1133">Transmembrane helix</keyword>
<protein>
    <recommendedName>
        <fullName evidence="4">DUF4012 domain-containing protein</fullName>
    </recommendedName>
</protein>
<evidence type="ECO:0008006" key="4">
    <source>
        <dbReference type="Google" id="ProtNLM"/>
    </source>
</evidence>
<sequence length="617" mass="65327">MREPVPIRHSQRIRRKRASIVRRPWFWVLASVLLIAVAMPTWIGVRALLAKSELEAAQSLAGDLTAQAAALDMKGATATFGKIADHTKSARGLTSDPVWRLGELVPKLGPNLTVVRELAAVTDDLMLDVAAPLLRVAENVDPSSLAPKDGAIDVSLITGAVPTVLDAKAGVDAATSAIGGIDTAGTVAQLAAAKDTLAGLVAQIAPITDTLAEVLPLVGPALGSDGLRNYVVMFQNNAESRALGGTALSFARITADQGKIELAEIRAAGFANFTIHSESIVPVPDGVLDLYQGTYGTFIPNATVRPSFTSAAEVVQANWLEEFGYEVDAIISIDPVALGYILRASAPITLSTGDMLTSDSLVPLLLNDVYARFNSGNVGVDNVAQDVVYAEAVGATFTALSSGQLDFPLFLAALSQGWEERRVLYSTSEPGEQAQLAKYGLNGEIPRSDEKTERVGVYFQDNVGSKLNYYLNQAVRLSTATCREDQRPNYRVNVDLTSTLPQADVKALSPSIAGNYLAEGLEKGVQRMIVMLYAPPGAQIIGASVDGLPVELEMLHDTDFPVAKVIVSVLPGTASTVTYDFVPEAAGVKGFEAQVTPMVHPTPITTETLDCTTVATQ</sequence>
<keyword evidence="1" id="KW-0812">Transmembrane</keyword>
<reference evidence="2 3" key="1">
    <citation type="submission" date="2016-09" db="EMBL/GenBank/DDBJ databases">
        <title>Complete genome sequence of microbes from the polar regions.</title>
        <authorList>
            <person name="Liao L."/>
            <person name="Chen B."/>
        </authorList>
    </citation>
    <scope>NUCLEOTIDE SEQUENCE [LARGE SCALE GENOMIC DNA]</scope>
    <source>
        <strain evidence="2 3">ZS314</strain>
    </source>
</reference>
<dbReference type="AlphaFoldDB" id="A0A7L5AFQ8"/>
<evidence type="ECO:0000313" key="2">
    <source>
        <dbReference type="EMBL" id="QHO68812.1"/>
    </source>
</evidence>
<dbReference type="InterPro" id="IPR025101">
    <property type="entry name" value="DUF4012"/>
</dbReference>
<dbReference type="EMBL" id="CP017146">
    <property type="protein sequence ID" value="QHO68812.1"/>
    <property type="molecule type" value="Genomic_DNA"/>
</dbReference>
<name>A0A7L5AFQ8_9MICO</name>
<keyword evidence="3" id="KW-1185">Reference proteome</keyword>
<feature type="transmembrane region" description="Helical" evidence="1">
    <location>
        <begin position="24"/>
        <end position="45"/>
    </location>
</feature>
<dbReference type="Pfam" id="PF13196">
    <property type="entry name" value="DUF4012"/>
    <property type="match status" value="1"/>
</dbReference>
<keyword evidence="1" id="KW-0472">Membrane</keyword>
<accession>A0A7L5AFQ8</accession>